<sequence length="138" mass="15706">MKYCLVLVFSLIMVSSYAQENDSIVQFYAEINASELFSFENKSIQFKKVISDSRCPKDVTCVWAGEAKVMLAILENGKLIEEKIVTLNAQNKIDLSFLGLEDIYSLKALDLIPYPVSSHKIKDSEYCLKIQLNKKVEK</sequence>
<organism evidence="2 3">
    <name type="scientific">Gillisia hiemivivida</name>
    <dbReference type="NCBI Taxonomy" id="291190"/>
    <lineage>
        <taxon>Bacteria</taxon>
        <taxon>Pseudomonadati</taxon>
        <taxon>Bacteroidota</taxon>
        <taxon>Flavobacteriia</taxon>
        <taxon>Flavobacteriales</taxon>
        <taxon>Flavobacteriaceae</taxon>
        <taxon>Gillisia</taxon>
    </lineage>
</organism>
<keyword evidence="1" id="KW-0732">Signal</keyword>
<feature type="chain" id="PRO_5023152061" evidence="1">
    <location>
        <begin position="19"/>
        <end position="138"/>
    </location>
</feature>
<evidence type="ECO:0000313" key="3">
    <source>
        <dbReference type="Proteomes" id="UP000321367"/>
    </source>
</evidence>
<comment type="caution">
    <text evidence="2">The sequence shown here is derived from an EMBL/GenBank/DDBJ whole genome shotgun (WGS) entry which is preliminary data.</text>
</comment>
<evidence type="ECO:0000256" key="1">
    <source>
        <dbReference type="SAM" id="SignalP"/>
    </source>
</evidence>
<protein>
    <submittedName>
        <fullName evidence="2">Uncharacterized protein</fullName>
    </submittedName>
</protein>
<proteinExistence type="predicted"/>
<dbReference type="Proteomes" id="UP000321367">
    <property type="component" value="Unassembled WGS sequence"/>
</dbReference>
<dbReference type="RefSeq" id="WP_146928398.1">
    <property type="nucleotide sequence ID" value="NZ_CBCSHZ010000002.1"/>
</dbReference>
<reference evidence="2 3" key="1">
    <citation type="submission" date="2019-08" db="EMBL/GenBank/DDBJ databases">
        <title>Genome sequence of Gillisia hiemivivida IC154 (type strain).</title>
        <authorList>
            <person name="Bowman J.P."/>
        </authorList>
    </citation>
    <scope>NUCLEOTIDE SEQUENCE [LARGE SCALE GENOMIC DNA]</scope>
    <source>
        <strain evidence="2 3">IC154</strain>
    </source>
</reference>
<accession>A0A5C7A495</accession>
<evidence type="ECO:0000313" key="2">
    <source>
        <dbReference type="EMBL" id="TXD95659.1"/>
    </source>
</evidence>
<name>A0A5C7A495_9FLAO</name>
<keyword evidence="3" id="KW-1185">Reference proteome</keyword>
<gene>
    <name evidence="2" type="ORF">ES724_01095</name>
</gene>
<dbReference type="EMBL" id="VORY01000001">
    <property type="protein sequence ID" value="TXD95659.1"/>
    <property type="molecule type" value="Genomic_DNA"/>
</dbReference>
<feature type="signal peptide" evidence="1">
    <location>
        <begin position="1"/>
        <end position="18"/>
    </location>
</feature>
<dbReference type="OrthoDB" id="163809at2"/>
<dbReference type="AlphaFoldDB" id="A0A5C7A495"/>